<dbReference type="EMBL" id="JAHQXE010000004">
    <property type="protein sequence ID" value="MBV0902667.1"/>
    <property type="molecule type" value="Genomic_DNA"/>
</dbReference>
<keyword evidence="5 7" id="KW-1133">Transmembrane helix</keyword>
<evidence type="ECO:0000256" key="6">
    <source>
        <dbReference type="ARBA" id="ARBA00023136"/>
    </source>
</evidence>
<proteinExistence type="inferred from homology"/>
<dbReference type="GO" id="GO:0055085">
    <property type="term" value="P:transmembrane transport"/>
    <property type="evidence" value="ECO:0007669"/>
    <property type="project" value="InterPro"/>
</dbReference>
<gene>
    <name evidence="9" type="ORF">KTS37_12810</name>
</gene>
<dbReference type="Pfam" id="PF00528">
    <property type="entry name" value="BPD_transp_1"/>
    <property type="match status" value="1"/>
</dbReference>
<keyword evidence="4 7" id="KW-0812">Transmembrane</keyword>
<feature type="domain" description="ABC transmembrane type-1" evidence="8">
    <location>
        <begin position="85"/>
        <end position="264"/>
    </location>
</feature>
<evidence type="ECO:0000259" key="8">
    <source>
        <dbReference type="PROSITE" id="PS50928"/>
    </source>
</evidence>
<feature type="transmembrane region" description="Helical" evidence="7">
    <location>
        <begin position="246"/>
        <end position="266"/>
    </location>
</feature>
<keyword evidence="3" id="KW-1003">Cell membrane</keyword>
<comment type="subcellular location">
    <subcellularLocation>
        <location evidence="1 7">Cell membrane</location>
        <topology evidence="1 7">Multi-pass membrane protein</topology>
    </subcellularLocation>
</comment>
<evidence type="ECO:0000256" key="4">
    <source>
        <dbReference type="ARBA" id="ARBA00022692"/>
    </source>
</evidence>
<sequence length="279" mass="30175">MSAVTRVEAYLASVQRQVGAIPRPPRYVLKAVSIAGFLAVWWLFVRVGVLGFALITTPPEAAGALMGYLLGEPMTNGGYSLYYHSYHTIYRVGLGVGLAVATAVPTGLLIGWSDWWERYVAPAFELLRPIPPVAWVPIALVAFSTNLLSIVWVVFVSAFFPVLLNTADGVRSIETEYVRAVQSLGGSQWDLFRHVIIPASVPSIATGIMLGVGIGWIAVVAAEMISGNFGVGYITYQAYRLMQTETVVVGIIVLGSYGALSSYAVSRVGSRLTAWKDRE</sequence>
<dbReference type="Proteomes" id="UP001166304">
    <property type="component" value="Unassembled WGS sequence"/>
</dbReference>
<evidence type="ECO:0000256" key="7">
    <source>
        <dbReference type="RuleBase" id="RU363032"/>
    </source>
</evidence>
<evidence type="ECO:0000313" key="9">
    <source>
        <dbReference type="EMBL" id="MBV0902667.1"/>
    </source>
</evidence>
<dbReference type="PANTHER" id="PTHR30151">
    <property type="entry name" value="ALKANE SULFONATE ABC TRANSPORTER-RELATED, MEMBRANE SUBUNIT"/>
    <property type="match status" value="1"/>
</dbReference>
<accession>A0AA41KG37</accession>
<dbReference type="CDD" id="cd06261">
    <property type="entry name" value="TM_PBP2"/>
    <property type="match status" value="1"/>
</dbReference>
<comment type="similarity">
    <text evidence="7">Belongs to the binding-protein-dependent transport system permease family.</text>
</comment>
<dbReference type="Gene3D" id="1.10.3720.10">
    <property type="entry name" value="MetI-like"/>
    <property type="match status" value="1"/>
</dbReference>
<evidence type="ECO:0000256" key="1">
    <source>
        <dbReference type="ARBA" id="ARBA00004651"/>
    </source>
</evidence>
<dbReference type="PROSITE" id="PS50928">
    <property type="entry name" value="ABC_TM1"/>
    <property type="match status" value="1"/>
</dbReference>
<feature type="transmembrane region" description="Helical" evidence="7">
    <location>
        <begin position="92"/>
        <end position="113"/>
    </location>
</feature>
<evidence type="ECO:0000256" key="3">
    <source>
        <dbReference type="ARBA" id="ARBA00022475"/>
    </source>
</evidence>
<keyword evidence="6 7" id="KW-0472">Membrane</keyword>
<protein>
    <submittedName>
        <fullName evidence="9">ABC transporter permease</fullName>
    </submittedName>
</protein>
<dbReference type="RefSeq" id="WP_162414246.1">
    <property type="nucleotide sequence ID" value="NZ_JAHQXE010000004.1"/>
</dbReference>
<comment type="caution">
    <text evidence="9">The sequence shown here is derived from an EMBL/GenBank/DDBJ whole genome shotgun (WGS) entry which is preliminary data.</text>
</comment>
<keyword evidence="2 7" id="KW-0813">Transport</keyword>
<name>A0AA41KG37_9EURY</name>
<feature type="transmembrane region" description="Helical" evidence="7">
    <location>
        <begin position="133"/>
        <end position="164"/>
    </location>
</feature>
<dbReference type="GO" id="GO:0005886">
    <property type="term" value="C:plasma membrane"/>
    <property type="evidence" value="ECO:0007669"/>
    <property type="project" value="UniProtKB-SubCell"/>
</dbReference>
<reference evidence="9" key="1">
    <citation type="submission" date="2021-06" db="EMBL/GenBank/DDBJ databases">
        <title>New haloarchaea isolates fom saline soil.</title>
        <authorList>
            <person name="Duran-Viseras A."/>
            <person name="Sanchez-Porro C.S."/>
            <person name="Ventosa A."/>
        </authorList>
    </citation>
    <scope>NUCLEOTIDE SEQUENCE</scope>
    <source>
        <strain evidence="9">JCM 18369</strain>
    </source>
</reference>
<dbReference type="AlphaFoldDB" id="A0AA41KG37"/>
<organism evidence="9 10">
    <name type="scientific">Haloarcula salina</name>
    <dbReference type="NCBI Taxonomy" id="1429914"/>
    <lineage>
        <taxon>Archaea</taxon>
        <taxon>Methanobacteriati</taxon>
        <taxon>Methanobacteriota</taxon>
        <taxon>Stenosarchaea group</taxon>
        <taxon>Halobacteria</taxon>
        <taxon>Halobacteriales</taxon>
        <taxon>Haloarculaceae</taxon>
        <taxon>Haloarcula</taxon>
    </lineage>
</organism>
<keyword evidence="10" id="KW-1185">Reference proteome</keyword>
<feature type="transmembrane region" description="Helical" evidence="7">
    <location>
        <begin position="203"/>
        <end position="226"/>
    </location>
</feature>
<dbReference type="SUPFAM" id="SSF161098">
    <property type="entry name" value="MetI-like"/>
    <property type="match status" value="1"/>
</dbReference>
<evidence type="ECO:0000313" key="10">
    <source>
        <dbReference type="Proteomes" id="UP001166304"/>
    </source>
</evidence>
<dbReference type="InterPro" id="IPR035906">
    <property type="entry name" value="MetI-like_sf"/>
</dbReference>
<dbReference type="PANTHER" id="PTHR30151:SF0">
    <property type="entry name" value="ABC TRANSPORTER PERMEASE PROTEIN MJ0413-RELATED"/>
    <property type="match status" value="1"/>
</dbReference>
<evidence type="ECO:0000256" key="2">
    <source>
        <dbReference type="ARBA" id="ARBA00022448"/>
    </source>
</evidence>
<dbReference type="InterPro" id="IPR000515">
    <property type="entry name" value="MetI-like"/>
</dbReference>
<evidence type="ECO:0000256" key="5">
    <source>
        <dbReference type="ARBA" id="ARBA00022989"/>
    </source>
</evidence>